<dbReference type="EMBL" id="BAABHQ010000001">
    <property type="protein sequence ID" value="GAA4857854.1"/>
    <property type="molecule type" value="Genomic_DNA"/>
</dbReference>
<keyword evidence="3" id="KW-1185">Reference proteome</keyword>
<dbReference type="Pfam" id="PF00702">
    <property type="entry name" value="Hydrolase"/>
    <property type="match status" value="1"/>
</dbReference>
<name>A0ABP9DRB1_9PSEU</name>
<evidence type="ECO:0000313" key="2">
    <source>
        <dbReference type="EMBL" id="GAA4857854.1"/>
    </source>
</evidence>
<dbReference type="RefSeq" id="WP_274234783.1">
    <property type="nucleotide sequence ID" value="NZ_BAABHQ010000001.1"/>
</dbReference>
<dbReference type="InterPro" id="IPR051540">
    <property type="entry name" value="S-2-haloacid_dehalogenase"/>
</dbReference>
<dbReference type="NCBIfam" id="TIGR01493">
    <property type="entry name" value="HAD-SF-IA-v2"/>
    <property type="match status" value="1"/>
</dbReference>
<dbReference type="Gene3D" id="1.10.150.750">
    <property type="match status" value="1"/>
</dbReference>
<proteinExistence type="predicted"/>
<dbReference type="InterPro" id="IPR006439">
    <property type="entry name" value="HAD-SF_hydro_IA"/>
</dbReference>
<dbReference type="PANTHER" id="PTHR43316">
    <property type="entry name" value="HYDROLASE, HALOACID DELAHOGENASE-RELATED"/>
    <property type="match status" value="1"/>
</dbReference>
<accession>A0ABP9DRB1</accession>
<dbReference type="Proteomes" id="UP001500457">
    <property type="component" value="Unassembled WGS sequence"/>
</dbReference>
<dbReference type="InterPro" id="IPR006328">
    <property type="entry name" value="2-HAD"/>
</dbReference>
<comment type="caution">
    <text evidence="2">The sequence shown here is derived from an EMBL/GenBank/DDBJ whole genome shotgun (WGS) entry which is preliminary data.</text>
</comment>
<protein>
    <submittedName>
        <fullName evidence="2">Haloacid dehalogenase type II</fullName>
    </submittedName>
</protein>
<organism evidence="2 3">
    <name type="scientific">Actinomycetospora straminea</name>
    <dbReference type="NCBI Taxonomy" id="663607"/>
    <lineage>
        <taxon>Bacteria</taxon>
        <taxon>Bacillati</taxon>
        <taxon>Actinomycetota</taxon>
        <taxon>Actinomycetes</taxon>
        <taxon>Pseudonocardiales</taxon>
        <taxon>Pseudonocardiaceae</taxon>
        <taxon>Actinomycetospora</taxon>
    </lineage>
</organism>
<gene>
    <name evidence="2" type="ORF">GCM10023203_00630</name>
</gene>
<evidence type="ECO:0000313" key="3">
    <source>
        <dbReference type="Proteomes" id="UP001500457"/>
    </source>
</evidence>
<keyword evidence="1" id="KW-0378">Hydrolase</keyword>
<dbReference type="PANTHER" id="PTHR43316:SF3">
    <property type="entry name" value="HALOACID DEHALOGENASE, TYPE II (AFU_ORTHOLOGUE AFUA_2G07750)-RELATED"/>
    <property type="match status" value="1"/>
</dbReference>
<dbReference type="PRINTS" id="PR00413">
    <property type="entry name" value="HADHALOGNASE"/>
</dbReference>
<dbReference type="NCBIfam" id="TIGR01428">
    <property type="entry name" value="HAD_type_II"/>
    <property type="match status" value="1"/>
</dbReference>
<dbReference type="SUPFAM" id="SSF56784">
    <property type="entry name" value="HAD-like"/>
    <property type="match status" value="1"/>
</dbReference>
<dbReference type="Gene3D" id="3.40.50.1000">
    <property type="entry name" value="HAD superfamily/HAD-like"/>
    <property type="match status" value="1"/>
</dbReference>
<sequence>MLTIDDVDAVVFDILGTLVDHDGGLRAAITGLTGGAGDPDDLLARWHRHVAGEHARVVSGERPYATADVLDREAAEAVVAHAGGPAPTEDALVAAAHVMRGLHAWPDTVALLDALAARVAVIGLSNADRTTLLRMNAHAGLRWHAALSTETVASYKPDPAVYRLAIAHAGRPPERVLMVAAHAWDLRGAAAAGLRTAYLDRPGADPPAPGDRFDHRAGSAAELLALLGVTPERDQAGTRAV</sequence>
<reference evidence="3" key="1">
    <citation type="journal article" date="2019" name="Int. J. Syst. Evol. Microbiol.">
        <title>The Global Catalogue of Microorganisms (GCM) 10K type strain sequencing project: providing services to taxonomists for standard genome sequencing and annotation.</title>
        <authorList>
            <consortium name="The Broad Institute Genomics Platform"/>
            <consortium name="The Broad Institute Genome Sequencing Center for Infectious Disease"/>
            <person name="Wu L."/>
            <person name="Ma J."/>
        </authorList>
    </citation>
    <scope>NUCLEOTIDE SEQUENCE [LARGE SCALE GENOMIC DNA]</scope>
    <source>
        <strain evidence="3">JCM 17983</strain>
    </source>
</reference>
<evidence type="ECO:0000256" key="1">
    <source>
        <dbReference type="ARBA" id="ARBA00022801"/>
    </source>
</evidence>
<dbReference type="InterPro" id="IPR023214">
    <property type="entry name" value="HAD_sf"/>
</dbReference>
<dbReference type="InterPro" id="IPR036412">
    <property type="entry name" value="HAD-like_sf"/>
</dbReference>